<evidence type="ECO:0000313" key="14">
    <source>
        <dbReference type="RefSeq" id="XP_032121362.1"/>
    </source>
</evidence>
<dbReference type="GO" id="GO:0005886">
    <property type="term" value="C:plasma membrane"/>
    <property type="evidence" value="ECO:0007669"/>
    <property type="project" value="UniProtKB-SubCell"/>
</dbReference>
<feature type="transmembrane region" description="Helical" evidence="11">
    <location>
        <begin position="65"/>
        <end position="87"/>
    </location>
</feature>
<evidence type="ECO:0000256" key="6">
    <source>
        <dbReference type="ARBA" id="ARBA00022989"/>
    </source>
</evidence>
<dbReference type="Pfam" id="PF13853">
    <property type="entry name" value="7tm_4"/>
    <property type="match status" value="1"/>
</dbReference>
<evidence type="ECO:0000259" key="12">
    <source>
        <dbReference type="PROSITE" id="PS50262"/>
    </source>
</evidence>
<feature type="transmembrane region" description="Helical" evidence="11">
    <location>
        <begin position="107"/>
        <end position="125"/>
    </location>
</feature>
<comment type="subcellular location">
    <subcellularLocation>
        <location evidence="1">Cell membrane</location>
        <topology evidence="1">Multi-pass membrane protein</topology>
    </subcellularLocation>
</comment>
<dbReference type="RefSeq" id="XP_032121362.1">
    <property type="nucleotide sequence ID" value="XM_032265471.1"/>
</dbReference>
<dbReference type="InterPro" id="IPR000276">
    <property type="entry name" value="GPCR_Rhodpsn"/>
</dbReference>
<protein>
    <submittedName>
        <fullName evidence="14">Olfactory receptor 10G2</fullName>
    </submittedName>
</protein>
<accession>A0A6J3GV71</accession>
<evidence type="ECO:0000256" key="11">
    <source>
        <dbReference type="SAM" id="Phobius"/>
    </source>
</evidence>
<evidence type="ECO:0000256" key="8">
    <source>
        <dbReference type="ARBA" id="ARBA00023136"/>
    </source>
</evidence>
<evidence type="ECO:0000313" key="13">
    <source>
        <dbReference type="Proteomes" id="UP000504640"/>
    </source>
</evidence>
<dbReference type="FunFam" id="1.20.1070.10:FF:000001">
    <property type="entry name" value="Olfactory receptor"/>
    <property type="match status" value="1"/>
</dbReference>
<dbReference type="Gene3D" id="1.20.1070.10">
    <property type="entry name" value="Rhodopsin 7-helix transmembrane proteins"/>
    <property type="match status" value="1"/>
</dbReference>
<dbReference type="PRINTS" id="PR00245">
    <property type="entry name" value="OLFACTORYR"/>
</dbReference>
<keyword evidence="9 14" id="KW-0675">Receptor</keyword>
<evidence type="ECO:0000256" key="2">
    <source>
        <dbReference type="ARBA" id="ARBA00022475"/>
    </source>
</evidence>
<dbReference type="PRINTS" id="PR00237">
    <property type="entry name" value="GPCRRHODOPSN"/>
</dbReference>
<evidence type="ECO:0000256" key="9">
    <source>
        <dbReference type="ARBA" id="ARBA00023170"/>
    </source>
</evidence>
<keyword evidence="13" id="KW-1185">Reference proteome</keyword>
<keyword evidence="7" id="KW-0297">G-protein coupled receptor</keyword>
<evidence type="ECO:0000256" key="4">
    <source>
        <dbReference type="ARBA" id="ARBA00022692"/>
    </source>
</evidence>
<keyword evidence="8 11" id="KW-0472">Membrane</keyword>
<dbReference type="AlphaFoldDB" id="A0A6J3GV71"/>
<keyword evidence="6 11" id="KW-1133">Transmembrane helix</keyword>
<keyword evidence="2" id="KW-1003">Cell membrane</keyword>
<dbReference type="GO" id="GO:0004984">
    <property type="term" value="F:olfactory receptor activity"/>
    <property type="evidence" value="ECO:0007669"/>
    <property type="project" value="InterPro"/>
</dbReference>
<proteinExistence type="predicted"/>
<feature type="transmembrane region" description="Helical" evidence="11">
    <location>
        <begin position="277"/>
        <end position="295"/>
    </location>
</feature>
<dbReference type="PROSITE" id="PS50262">
    <property type="entry name" value="G_PROTEIN_RECEP_F1_2"/>
    <property type="match status" value="1"/>
</dbReference>
<dbReference type="InterPro" id="IPR017452">
    <property type="entry name" value="GPCR_Rhodpsn_7TM"/>
</dbReference>
<feature type="transmembrane region" description="Helical" evidence="11">
    <location>
        <begin position="137"/>
        <end position="157"/>
    </location>
</feature>
<evidence type="ECO:0000256" key="5">
    <source>
        <dbReference type="ARBA" id="ARBA00022725"/>
    </source>
</evidence>
<name>A0A6J3GV71_SAPAP</name>
<dbReference type="SUPFAM" id="SSF81321">
    <property type="entry name" value="Family A G protein-coupled receptor-like"/>
    <property type="match status" value="1"/>
</dbReference>
<dbReference type="PANTHER" id="PTHR26453">
    <property type="entry name" value="OLFACTORY RECEPTOR"/>
    <property type="match status" value="1"/>
</dbReference>
<keyword evidence="5" id="KW-0552">Olfaction</keyword>
<feature type="domain" description="G-protein coupled receptors family 1 profile" evidence="12">
    <location>
        <begin position="45"/>
        <end position="293"/>
    </location>
</feature>
<gene>
    <name evidence="14" type="primary">LOC116541353</name>
</gene>
<evidence type="ECO:0000256" key="7">
    <source>
        <dbReference type="ARBA" id="ARBA00023040"/>
    </source>
</evidence>
<feature type="transmembrane region" description="Helical" evidence="11">
    <location>
        <begin position="30"/>
        <end position="53"/>
    </location>
</feature>
<keyword evidence="3" id="KW-0716">Sensory transduction</keyword>
<keyword evidence="4 11" id="KW-0812">Transmembrane</keyword>
<dbReference type="Proteomes" id="UP000504640">
    <property type="component" value="Unplaced"/>
</dbReference>
<evidence type="ECO:0000256" key="3">
    <source>
        <dbReference type="ARBA" id="ARBA00022606"/>
    </source>
</evidence>
<reference evidence="14" key="1">
    <citation type="submission" date="2025-08" db="UniProtKB">
        <authorList>
            <consortium name="RefSeq"/>
        </authorList>
    </citation>
    <scope>IDENTIFICATION</scope>
    <source>
        <tissue evidence="14">Blood</tissue>
    </source>
</reference>
<dbReference type="InterPro" id="IPR000725">
    <property type="entry name" value="Olfact_rcpt"/>
</dbReference>
<keyword evidence="10" id="KW-0807">Transducer</keyword>
<feature type="transmembrane region" description="Helical" evidence="11">
    <location>
        <begin position="208"/>
        <end position="234"/>
    </location>
</feature>
<evidence type="ECO:0000256" key="1">
    <source>
        <dbReference type="ARBA" id="ARBA00004651"/>
    </source>
</evidence>
<sequence>MGKTKNTSLDTVVTDFILLGLSHPPNLRSLLFLVFLLIYILTQLGNLLILLTMWADPKLHAHPMYILLGVLSFLDMWLSSVIVPRLILDFTPARKTVPFGGCVAQLYFFHFLGSTQCFLYTLMAYDRYLAICQPLHYPVLMNGMLCTVLVAAAWVAGSIHGSIQAILTFRLPYCGPNKVDYFICDIPAVLRLACADTTVNELVTFVDIGVVATSCFMLILLSYANIVHAILQICTADGRRRASSTCGSHLTVVTFYYVPCIFIHLRVGSKSPLDGAVAVFYTVVTPLLNPLIYTLRNQEVKSALKRITASRGTVNENYLCIIITATLFSYCCM</sequence>
<dbReference type="GO" id="GO:0004930">
    <property type="term" value="F:G protein-coupled receptor activity"/>
    <property type="evidence" value="ECO:0007669"/>
    <property type="project" value="UniProtKB-KW"/>
</dbReference>
<dbReference type="GeneID" id="116541353"/>
<evidence type="ECO:0000256" key="10">
    <source>
        <dbReference type="ARBA" id="ARBA00023224"/>
    </source>
</evidence>
<feature type="transmembrane region" description="Helical" evidence="11">
    <location>
        <begin position="246"/>
        <end position="265"/>
    </location>
</feature>
<organism evidence="13 14">
    <name type="scientific">Sapajus apella</name>
    <name type="common">Brown-capped capuchin</name>
    <name type="synonym">Cebus apella</name>
    <dbReference type="NCBI Taxonomy" id="9515"/>
    <lineage>
        <taxon>Eukaryota</taxon>
        <taxon>Metazoa</taxon>
        <taxon>Chordata</taxon>
        <taxon>Craniata</taxon>
        <taxon>Vertebrata</taxon>
        <taxon>Euteleostomi</taxon>
        <taxon>Mammalia</taxon>
        <taxon>Eutheria</taxon>
        <taxon>Euarchontoglires</taxon>
        <taxon>Primates</taxon>
        <taxon>Haplorrhini</taxon>
        <taxon>Platyrrhini</taxon>
        <taxon>Cebidae</taxon>
        <taxon>Cebinae</taxon>
        <taxon>Sapajus</taxon>
    </lineage>
</organism>